<dbReference type="Gene3D" id="2.60.120.680">
    <property type="entry name" value="GOLD domain"/>
    <property type="match status" value="1"/>
</dbReference>
<feature type="coiled-coil region" evidence="1">
    <location>
        <begin position="201"/>
        <end position="659"/>
    </location>
</feature>
<feature type="coiled-coil region" evidence="1">
    <location>
        <begin position="1602"/>
        <end position="1636"/>
    </location>
</feature>
<name>A0AAV1TPR1_9STRA</name>
<comment type="caution">
    <text evidence="2">The sequence shown here is derived from an EMBL/GenBank/DDBJ whole genome shotgun (WGS) entry which is preliminary data.</text>
</comment>
<evidence type="ECO:0008006" key="4">
    <source>
        <dbReference type="Google" id="ProtNLM"/>
    </source>
</evidence>
<dbReference type="PANTHER" id="PTHR47357:SF1">
    <property type="entry name" value="SPINDLE POLE BODY COMPONENT 110"/>
    <property type="match status" value="1"/>
</dbReference>
<dbReference type="GO" id="GO:0005856">
    <property type="term" value="C:cytoskeleton"/>
    <property type="evidence" value="ECO:0007669"/>
    <property type="project" value="TreeGrafter"/>
</dbReference>
<dbReference type="GO" id="GO:0005200">
    <property type="term" value="F:structural constituent of cytoskeleton"/>
    <property type="evidence" value="ECO:0007669"/>
    <property type="project" value="TreeGrafter"/>
</dbReference>
<sequence length="2104" mass="237314">MTAAADVSARVHLVAEKLQQKAQEAQRKGNDTAARALSASVSDLRQALALIAEQRHLLARRRGEGDDEIVLNEDDDVASSVHETVARLARVGTMLQKKADDMTRKGNDGAATGLAQSAAAVEKGRLLLMEQQQLWFGLAGRWEKLEDIVVRQGQGCSRTVMRDKKDRKDAMKPEQLLRTVQQMVQLQLLVTNSVDSGSGEVEDVRKELEKLHEAADEAETLRQTVDDAYQEVEKVKTMLKHKSEALEAVELEMDKLKAREETRQEEDASLLDQQRDACQAMEQLVRESDKEIQRLKLSLEAGADEVEALRVEMESLAAEKERVVMVHAEEVEELHEQLTSAMDALSKKVEENESMSEEVQTLQRQLESLTLEKDSLVKSHADEVEELRRQLEDAMASLSAKTDVNTENESMSEEVQTLQRQLESLMLEKDSLVRSYADEVEELRRQLEDAMASLSAKTDVDTENESMSEEVQMLQRQLESLTLEKDSLVKSHADEVEELRRQLEDAMASLSAKTDVDTENESMSEEVQTLQRQLESLTLEKDSLVKSHADEVEELRRQLEDAMASLPAKTDVDTENESMSEEVQMLQRQLESLTLEKDSLVKSHADEVEELRRQLEDAMASLSAKTDVDTENESMSEEVQTLQRQLESLTLEKDSLVKSHADEVEELRCQLNHAMLSMSRKSVASSNVDEVQDLVEINADEKKCLGGSHAEEFRDCRSVCVDEAEETCQDHRTTISGTHAMTETSTGDVSDELRLLQAKTEGLISDSEGLMKSCAAEVAVLQTAHRDEIEGLHRHLDSATASLLANVETIDLSSADELRKLKDDVRMITMEKDRLAKMYSEEIKRLNETYTAEVEDLRDRLNNGMTDHLADSDQGNDQVQATDELQRVYELEKMNLQAALDVLQARFDDYEDGYKAQQGTISRLKEEQAESKAQFDTLAVEKSQLTDELKSSREEAMHLAQRLDASEGIHESLVTELDDAKLMLAAKLAEQNETVATLEHCKEELRTCCSMLDAQKCECSRLKSELDAVRDAQDVRSGLAGEHLSTLTTELHDMVVVLRSSSKHGGDALRGFMERGWQSPEATELCSGLASLLSDIMSAQDQIQSIEEQLQLARSDCDNQALIIEQFLKTSDWRLFAKDDETMEEVKEVFDSDGDRCDRLAVARTNVSRWLDELELLRTGVDENVSKLNALADEKLQEQHRMVVLEESEQSLRGLVKSLQEELRMTKELMSRNHSTSMEEEQEQVARQQRVEMLEQQLATTRVDFERYRVRSHAALKKMEKRAELLNSMRKENEELLRQVKESKEQREQAVAAREAIVHRLEEEQRAQAMLQADFDHFASEKTRVIAELEEEIERLASEREQMSTKVLELTVQMQELEMATKQIEEENGRIRQAEQAAFQARLVATTSAVESAKQDLEKTRNALEVSKAENRKRQQRIESLELMLKNQSDAKLPTTTETTSSFKSVVPPPAEVVPSVASPSEVNSNASILEQEIRGLKASEVSLRKHLDDARAELATLQERFATTKAANAEKVFALQEQSSHYKMELAAVTEEVQRLTAVIQAQKRESTSHESIDGPALSIVDKRKEDEATAVPKHEDFDEIRALKAALADANSEIKLLTTALADSQEELQEAQNVLHLFAPSSIESENNDAPSAIIKAAQVLSAKEEALKKMRKQVFAMQEEVQTLQEEKAALELQLEKNELNALQVRRNQMQVEKGRTMQLQKRQAQVVEFEKRVATIVDDLQQRLEDHSRAFRDVCDFSDEHRAAIFPTSAGQESDEARVGLDRVSEPEFEECLVMRSGVVIKAGASFQLPVICEKSGWRVVWSFSVKEETADVSFTLCALSSDDAMSSEVEVVPLERTNEMSGVFHVQHDNTTLVYKWDNSFAWLQEKTLDYHVSIQEQLSPQAQTVRRTERELQARAKVLADGVALLQTEAHCRAELVATLERLDECEANKELQLAEFASRKGDGLTHKTRLDKEREAHKALYAKVLKEQDELEDVERGLVRAWEAAVAEREDAEMTLQLTGNGVQLKELAREIHEQAKVVAIELEQAAHEGKDTADESKEREGEINCVLDAENDVQVLEPEDGGSRFVRDVGMQAHEQ</sequence>
<evidence type="ECO:0000256" key="1">
    <source>
        <dbReference type="SAM" id="Coils"/>
    </source>
</evidence>
<feature type="coiled-coil region" evidence="1">
    <location>
        <begin position="1276"/>
        <end position="1313"/>
    </location>
</feature>
<organism evidence="2 3">
    <name type="scientific">Peronospora matthiolae</name>
    <dbReference type="NCBI Taxonomy" id="2874970"/>
    <lineage>
        <taxon>Eukaryota</taxon>
        <taxon>Sar</taxon>
        <taxon>Stramenopiles</taxon>
        <taxon>Oomycota</taxon>
        <taxon>Peronosporomycetes</taxon>
        <taxon>Peronosporales</taxon>
        <taxon>Peronosporaceae</taxon>
        <taxon>Peronospora</taxon>
    </lineage>
</organism>
<evidence type="ECO:0000313" key="3">
    <source>
        <dbReference type="Proteomes" id="UP001162060"/>
    </source>
</evidence>
<gene>
    <name evidence="2" type="ORF">PM001_LOCUS8310</name>
</gene>
<dbReference type="Proteomes" id="UP001162060">
    <property type="component" value="Unassembled WGS sequence"/>
</dbReference>
<feature type="coiled-coil region" evidence="1">
    <location>
        <begin position="1663"/>
        <end position="1716"/>
    </location>
</feature>
<dbReference type="EMBL" id="CAKLBY020000067">
    <property type="protein sequence ID" value="CAK7923160.1"/>
    <property type="molecule type" value="Genomic_DNA"/>
</dbReference>
<dbReference type="PANTHER" id="PTHR47357">
    <property type="entry name" value="COP1-INTERACTIVE PROTEIN 1"/>
    <property type="match status" value="1"/>
</dbReference>
<proteinExistence type="predicted"/>
<feature type="coiled-coil region" evidence="1">
    <location>
        <begin position="1089"/>
        <end position="1116"/>
    </location>
</feature>
<evidence type="ECO:0000313" key="2">
    <source>
        <dbReference type="EMBL" id="CAK7923160.1"/>
    </source>
</evidence>
<protein>
    <recommendedName>
        <fullName evidence="4">GOLD domain-containing protein</fullName>
    </recommendedName>
</protein>
<feature type="coiled-coil region" evidence="1">
    <location>
        <begin position="935"/>
        <end position="962"/>
    </location>
</feature>
<feature type="coiled-coil region" evidence="1">
    <location>
        <begin position="8"/>
        <end position="35"/>
    </location>
</feature>
<feature type="coiled-coil region" evidence="1">
    <location>
        <begin position="1339"/>
        <end position="1434"/>
    </location>
</feature>
<reference evidence="2" key="1">
    <citation type="submission" date="2024-01" db="EMBL/GenBank/DDBJ databases">
        <authorList>
            <person name="Webb A."/>
        </authorList>
    </citation>
    <scope>NUCLEOTIDE SEQUENCE</scope>
    <source>
        <strain evidence="2">Pm1</strain>
    </source>
</reference>
<feature type="coiled-coil region" evidence="1">
    <location>
        <begin position="1501"/>
        <end position="1567"/>
    </location>
</feature>
<keyword evidence="1" id="KW-0175">Coiled coil</keyword>
<accession>A0AAV1TPR1</accession>
<dbReference type="InterPro" id="IPR036598">
    <property type="entry name" value="GOLD_dom_sf"/>
</dbReference>
<dbReference type="SUPFAM" id="SSF101576">
    <property type="entry name" value="Supernatant protein factor (SPF), C-terminal domain"/>
    <property type="match status" value="1"/>
</dbReference>